<dbReference type="Pfam" id="PF21078">
    <property type="entry name" value="GDH_HM3"/>
    <property type="match status" value="1"/>
</dbReference>
<evidence type="ECO:0000259" key="3">
    <source>
        <dbReference type="Pfam" id="PF21074"/>
    </source>
</evidence>
<dbReference type="GO" id="GO:0004352">
    <property type="term" value="F:glutamate dehydrogenase (NAD+) activity"/>
    <property type="evidence" value="ECO:0007669"/>
    <property type="project" value="InterPro"/>
</dbReference>
<dbReference type="InterPro" id="IPR024727">
    <property type="entry name" value="NAD_Glu_DH_N_ACT1"/>
</dbReference>
<evidence type="ECO:0000259" key="4">
    <source>
        <dbReference type="Pfam" id="PF21075"/>
    </source>
</evidence>
<dbReference type="PANTHER" id="PTHR43403">
    <property type="entry name" value="NAD-SPECIFIC GLUTAMATE DEHYDROGENASE"/>
    <property type="match status" value="1"/>
</dbReference>
<proteinExistence type="predicted"/>
<evidence type="ECO:0000313" key="8">
    <source>
        <dbReference type="Proteomes" id="UP000246352"/>
    </source>
</evidence>
<name>A0A317PJQ6_9HYPH</name>
<dbReference type="SUPFAM" id="SSF53223">
    <property type="entry name" value="Aminoacid dehydrogenase-like, N-terminal domain"/>
    <property type="match status" value="1"/>
</dbReference>
<keyword evidence="8" id="KW-1185">Reference proteome</keyword>
<dbReference type="InterPro" id="IPR046346">
    <property type="entry name" value="Aminoacid_DH-like_N_sf"/>
</dbReference>
<dbReference type="Pfam" id="PF21075">
    <property type="entry name" value="GDH_ACT1"/>
    <property type="match status" value="1"/>
</dbReference>
<dbReference type="InterPro" id="IPR048381">
    <property type="entry name" value="GDH_C"/>
</dbReference>
<feature type="domain" description="NAD-glutamate dehydrogenase ACT3" evidence="6">
    <location>
        <begin position="533"/>
        <end position="610"/>
    </location>
</feature>
<dbReference type="GO" id="GO:0004069">
    <property type="term" value="F:L-aspartate:2-oxoglutarate aminotransferase activity"/>
    <property type="evidence" value="ECO:0007669"/>
    <property type="project" value="InterPro"/>
</dbReference>
<sequence length="1595" mass="174736">MTVQRNRRADSLIADAAAIAAKGKTPFVAPDVLFSRVSHDDINQYAPEALAAIAVLAEREIRAWDGANARVSLLDPEAVEADGHPVSILAITTGNKPFLYDSVMGEITSLVRDIFMALHPILIVNGNRPAVLFAQGDGSDPARRASHIQIHMPRQSEAAAATLTSRVRFVLDQVRSAVTDWKPMLAMLDKAQADLGELGVPDRKGARLEALAFLTWLRDNNFTFLGMREYVYTEDDGGAHLNRSEAGGLGILSDPDVRVLRQGTDQVTTTPEILSFLQGPDYLIVTKANVRSVVHRRAYMDYIGIKRFDAQGRVTGELRIVGLFTSTAYTRSVTKIPLLRSKVETVVANFGHDPESHSGKLLLNTLESYPRDDLFQIDAALLTRFCMQINELSDRPRVRVLPRIDRFDRFVSVIVYVPRDQYDSIARERIGAYLKVAYDGRVSAYYPAFPEGAVARVHFIIGRTIGKTPRIAQERLERDVRAIVTRWEDQFRALGGDAAVRIRVSQSYKERFRPEDALADLADIAGCRNTGALRIALYRPDMDPESHLGLKIFHADTPVELSRRVPLLEHLGFSVISEQTHDLSYEDADGTGRAIILHDMEIARADGRTVSLTGDAARLEEAFLSIWRGETDNDGFNQLVINAGLAVREALVLRVYARYLRQAGIAYSQEYMAKSLNSHPEISRRLYELFRDRFDPALDARTRKRRTAAGMEAIEVALSSVPSLDDDRIMRRFTNAICASLRTNYFQRGADGAPLPVLAIKLDSKALDGLPEPRPYREIFVYSAEVEGVHLRFGPVARGGLRWSDRAQDYRTEVLGLVKAQQVKNAVIVPVGAKGGFYPKRLPAEGGRDAIFEAGRDAYKLFIRTLLSVTDNLDGDAVVPPADTVRHDGDDPYFVVAADKGTATFSDTANAISLERSFWLDDAFASGGSAGYDHKKMGITARGAWEAVKRHFREVDVDIQTTPFTVAGVGDMSGDVFGNGMLLSEKIRLVAAFDHRDIFIDPDPDCAASFAERRRLFDLPRSSWQDYDKSLLSPGGMVIPRSLKFVELTPEAARAIGMPAGRATPQEIMTAILRMPADLLWFGGIGTYIKAGTESDADVGDRANDAIRISAGEVRAMVIGEGANLGVTQRGRIAYAANGGRCNSDAIDNSAGVNTSDVEVNIKIALANAMRENRLTRARRNTLLASMTDQVADLVLRNNYLQSLAISLAQSEGLGGVSELSRLMTNLEARGLLNRKVEYLPDDAALAERRSAGRALTRPEIGVLLSYSKLVLFDEIVESNLPDDPYFAGTLLAYFPARMLKGHTRDIETHRLHREIVSTVLANDSINRGGPAFVVRLGDKTGATAAEIVRAYVLARDGLSLNALYAQVDALDNLVPGSVQNDLYRRIGDAVRTAASWALKTGAVMGDLGSTVASLGEGITRLMPHLNAAMSEFLRDETDATRAQLVEQGVPAILAGEIAGLGALMLAPEILQVARLAAVGLPRASQAFFTVTDTFRIGRITAAADRVQTSDHYEDLALARNLDEISEARRAISVAALLAGPKMQDPVADWLEANQSRITHVRSQILNLAESGELTVARLTVAAGMMSDLARSLRA</sequence>
<dbReference type="PIRSF" id="PIRSF036761">
    <property type="entry name" value="GDH_Mll4104"/>
    <property type="match status" value="1"/>
</dbReference>
<dbReference type="InterPro" id="IPR049056">
    <property type="entry name" value="NAD_Glu_DH_HM3"/>
</dbReference>
<feature type="domain" description="NAD-specific glutamate dehydrogenase C-terminal" evidence="3">
    <location>
        <begin position="1253"/>
        <end position="1586"/>
    </location>
</feature>
<evidence type="ECO:0000259" key="5">
    <source>
        <dbReference type="Pfam" id="PF21076"/>
    </source>
</evidence>
<dbReference type="SUPFAM" id="SSF51735">
    <property type="entry name" value="NAD(P)-binding Rossmann-fold domains"/>
    <property type="match status" value="1"/>
</dbReference>
<dbReference type="GO" id="GO:0006538">
    <property type="term" value="P:L-glutamate catabolic process"/>
    <property type="evidence" value="ECO:0007669"/>
    <property type="project" value="InterPro"/>
</dbReference>
<comment type="caution">
    <text evidence="7">The sequence shown here is derived from an EMBL/GenBank/DDBJ whole genome shotgun (WGS) entry which is preliminary data.</text>
</comment>
<gene>
    <name evidence="7" type="ORF">DFR52_103780</name>
</gene>
<dbReference type="PANTHER" id="PTHR43403:SF1">
    <property type="entry name" value="NAD-SPECIFIC GLUTAMATE DEHYDROGENASE"/>
    <property type="match status" value="1"/>
</dbReference>
<dbReference type="Pfam" id="PF05088">
    <property type="entry name" value="Bac_GDH_CD"/>
    <property type="match status" value="1"/>
</dbReference>
<evidence type="ECO:0000313" key="7">
    <source>
        <dbReference type="EMBL" id="PWW00573.1"/>
    </source>
</evidence>
<organism evidence="7 8">
    <name type="scientific">Hoeflea marina</name>
    <dbReference type="NCBI Taxonomy" id="274592"/>
    <lineage>
        <taxon>Bacteria</taxon>
        <taxon>Pseudomonadati</taxon>
        <taxon>Pseudomonadota</taxon>
        <taxon>Alphaproteobacteria</taxon>
        <taxon>Hyphomicrobiales</taxon>
        <taxon>Rhizobiaceae</taxon>
        <taxon>Hoeflea</taxon>
    </lineage>
</organism>
<evidence type="ECO:0000256" key="1">
    <source>
        <dbReference type="ARBA" id="ARBA00023002"/>
    </source>
</evidence>
<protein>
    <submittedName>
        <fullName evidence="7">Glutamate dehydrogenase</fullName>
    </submittedName>
</protein>
<dbReference type="InterPro" id="IPR028971">
    <property type="entry name" value="NAD-GDH_cat"/>
</dbReference>
<dbReference type="Pfam" id="PF21076">
    <property type="entry name" value="GDH_ACT2"/>
    <property type="match status" value="1"/>
</dbReference>
<dbReference type="InterPro" id="IPR049064">
    <property type="entry name" value="NAD_Glu_DH_ACT3"/>
</dbReference>
<dbReference type="InterPro" id="IPR049062">
    <property type="entry name" value="NAD_Glu_DH_ACT2"/>
</dbReference>
<dbReference type="Proteomes" id="UP000246352">
    <property type="component" value="Unassembled WGS sequence"/>
</dbReference>
<feature type="domain" description="NAD-glutamate dehydrogenase ACT2" evidence="5">
    <location>
        <begin position="399"/>
        <end position="488"/>
    </location>
</feature>
<dbReference type="InterPro" id="IPR036291">
    <property type="entry name" value="NAD(P)-bd_dom_sf"/>
</dbReference>
<dbReference type="Pfam" id="PF21077">
    <property type="entry name" value="GDH_ACT3"/>
    <property type="match status" value="1"/>
</dbReference>
<dbReference type="RefSeq" id="WP_110032774.1">
    <property type="nucleotide sequence ID" value="NZ_QGTR01000003.1"/>
</dbReference>
<feature type="domain" description="NAD-glutamate dehydrogenase N-terminal ACT1" evidence="4">
    <location>
        <begin position="33"/>
        <end position="164"/>
    </location>
</feature>
<evidence type="ECO:0000259" key="6">
    <source>
        <dbReference type="Pfam" id="PF21077"/>
    </source>
</evidence>
<dbReference type="EMBL" id="QGTR01000003">
    <property type="protein sequence ID" value="PWW00573.1"/>
    <property type="molecule type" value="Genomic_DNA"/>
</dbReference>
<keyword evidence="1" id="KW-0560">Oxidoreductase</keyword>
<dbReference type="InterPro" id="IPR007780">
    <property type="entry name" value="NAD_Glu_DH_bac"/>
</dbReference>
<dbReference type="Gene3D" id="3.40.50.720">
    <property type="entry name" value="NAD(P)-binding Rossmann-like Domain"/>
    <property type="match status" value="1"/>
</dbReference>
<dbReference type="InterPro" id="IPR049059">
    <property type="entry name" value="NAD_Glu_DH_HM1"/>
</dbReference>
<accession>A0A317PJQ6</accession>
<evidence type="ECO:0000259" key="2">
    <source>
        <dbReference type="Pfam" id="PF05088"/>
    </source>
</evidence>
<reference evidence="7 8" key="1">
    <citation type="submission" date="2018-05" db="EMBL/GenBank/DDBJ databases">
        <title>Genomic Encyclopedia of Type Strains, Phase IV (KMG-IV): sequencing the most valuable type-strain genomes for metagenomic binning, comparative biology and taxonomic classification.</title>
        <authorList>
            <person name="Goeker M."/>
        </authorList>
    </citation>
    <scope>NUCLEOTIDE SEQUENCE [LARGE SCALE GENOMIC DNA]</scope>
    <source>
        <strain evidence="7 8">DSM 16791</strain>
    </source>
</reference>
<dbReference type="Pfam" id="PF21074">
    <property type="entry name" value="GDH_C"/>
    <property type="match status" value="1"/>
</dbReference>
<dbReference type="Pfam" id="PF21073">
    <property type="entry name" value="GDH_HM1"/>
    <property type="match status" value="1"/>
</dbReference>
<dbReference type="OrthoDB" id="9758052at2"/>
<feature type="domain" description="NAD-glutamate dehydrogenase catalytic" evidence="2">
    <location>
        <begin position="714"/>
        <end position="1208"/>
    </location>
</feature>